<evidence type="ECO:0000313" key="6">
    <source>
        <dbReference type="Proteomes" id="UP000886881"/>
    </source>
</evidence>
<feature type="domain" description="Metalloprotease TldD/E central" evidence="4">
    <location>
        <begin position="123"/>
        <end position="228"/>
    </location>
</feature>
<proteinExistence type="inferred from homology"/>
<dbReference type="GO" id="GO:0006508">
    <property type="term" value="P:proteolysis"/>
    <property type="evidence" value="ECO:0007669"/>
    <property type="project" value="InterPro"/>
</dbReference>
<dbReference type="Proteomes" id="UP000886881">
    <property type="component" value="Unassembled WGS sequence"/>
</dbReference>
<dbReference type="Pfam" id="PF19289">
    <property type="entry name" value="PmbA_TldD_3rd"/>
    <property type="match status" value="1"/>
</dbReference>
<dbReference type="EMBL" id="DVLC01000041">
    <property type="protein sequence ID" value="HIT46620.1"/>
    <property type="molecule type" value="Genomic_DNA"/>
</dbReference>
<dbReference type="InterPro" id="IPR035068">
    <property type="entry name" value="TldD/PmbA_N"/>
</dbReference>
<accession>A0A9D1GM02</accession>
<evidence type="ECO:0000259" key="3">
    <source>
        <dbReference type="Pfam" id="PF19289"/>
    </source>
</evidence>
<dbReference type="InterPro" id="IPR045570">
    <property type="entry name" value="Metalloprtase-TldD/E_cen_dom"/>
</dbReference>
<comment type="caution">
    <text evidence="5">The sequence shown here is derived from an EMBL/GenBank/DDBJ whole genome shotgun (WGS) entry which is preliminary data.</text>
</comment>
<evidence type="ECO:0000256" key="1">
    <source>
        <dbReference type="ARBA" id="ARBA00005836"/>
    </source>
</evidence>
<dbReference type="Pfam" id="PF19290">
    <property type="entry name" value="PmbA_TldD_2nd"/>
    <property type="match status" value="1"/>
</dbReference>
<dbReference type="PANTHER" id="PTHR43421">
    <property type="entry name" value="METALLOPROTEASE PMBA"/>
    <property type="match status" value="1"/>
</dbReference>
<dbReference type="InterPro" id="IPR036059">
    <property type="entry name" value="TldD/PmbA_sf"/>
</dbReference>
<sequence length="446" mass="48068">MISKSETETVSRALQTALDAGAQKARITYSKSEEDLVATLNGEVDKVTHCSDRSLSLALFADGRFGSFSTNNIEPAALDSFIRKAADIVRRIAPDPCRDLPDPSRCCREAVSGDELGLTDPEREKISPQMRIDAALASSVFRRGLPLPEGCRIISEEGEYSDSLYETLLMDSNGVCCRHSECSFDYGVETTVEAGGEKYSGYWWDSSSRHRDGDWAACGEKALRRAAAQTGSAPAGSGKYNMVVDSEVAAKFVSPLLTALNAFSIQQNNSFLTGSLGRQVFPEGMTLKDFPRIPGQTCSKLFDSEGVATADAAIIENGVVREYFVNTYMSNKLGMAPTIEAATRPRLMPWPQAGLGRDDILGMCGDGILVTDFNGGNCNQATGDFSYGIEGFLFRNGRIGRPVSGMLVTGNFLKLWHGLIAAGDDARPCLSKLIPTVGFADVDFSG</sequence>
<dbReference type="InterPro" id="IPR047657">
    <property type="entry name" value="PmbA"/>
</dbReference>
<feature type="domain" description="Metalloprotease TldD/E C-terminal" evidence="3">
    <location>
        <begin position="237"/>
        <end position="446"/>
    </location>
</feature>
<dbReference type="InterPro" id="IPR045569">
    <property type="entry name" value="Metalloprtase-TldD/E_C"/>
</dbReference>
<dbReference type="PANTHER" id="PTHR43421:SF1">
    <property type="entry name" value="METALLOPROTEASE PMBA"/>
    <property type="match status" value="1"/>
</dbReference>
<name>A0A9D1GM02_9BACT</name>
<evidence type="ECO:0000313" key="5">
    <source>
        <dbReference type="EMBL" id="HIT46620.1"/>
    </source>
</evidence>
<dbReference type="GO" id="GO:0005829">
    <property type="term" value="C:cytosol"/>
    <property type="evidence" value="ECO:0007669"/>
    <property type="project" value="TreeGrafter"/>
</dbReference>
<dbReference type="Pfam" id="PF01523">
    <property type="entry name" value="PmbA_TldD_1st"/>
    <property type="match status" value="1"/>
</dbReference>
<gene>
    <name evidence="5" type="ORF">IAC35_02035</name>
</gene>
<organism evidence="5 6">
    <name type="scientific">Candidatus Cryptobacteroides merdipullorum</name>
    <dbReference type="NCBI Taxonomy" id="2840771"/>
    <lineage>
        <taxon>Bacteria</taxon>
        <taxon>Pseudomonadati</taxon>
        <taxon>Bacteroidota</taxon>
        <taxon>Bacteroidia</taxon>
        <taxon>Bacteroidales</taxon>
        <taxon>Candidatus Cryptobacteroides</taxon>
    </lineage>
</organism>
<dbReference type="Gene3D" id="3.30.2290.10">
    <property type="entry name" value="PmbA/TldD superfamily"/>
    <property type="match status" value="1"/>
</dbReference>
<dbReference type="SUPFAM" id="SSF111283">
    <property type="entry name" value="Putative modulator of DNA gyrase, PmbA/TldD"/>
    <property type="match status" value="1"/>
</dbReference>
<dbReference type="AlphaFoldDB" id="A0A9D1GM02"/>
<feature type="domain" description="Metalloprotease TldD/E N-terminal" evidence="2">
    <location>
        <begin position="27"/>
        <end position="88"/>
    </location>
</feature>
<comment type="similarity">
    <text evidence="1">Belongs to the peptidase U62 family.</text>
</comment>
<dbReference type="GO" id="GO:0008237">
    <property type="term" value="F:metallopeptidase activity"/>
    <property type="evidence" value="ECO:0007669"/>
    <property type="project" value="InterPro"/>
</dbReference>
<evidence type="ECO:0000259" key="4">
    <source>
        <dbReference type="Pfam" id="PF19290"/>
    </source>
</evidence>
<protein>
    <submittedName>
        <fullName evidence="5">TldD/PmbA family protein</fullName>
    </submittedName>
</protein>
<dbReference type="InterPro" id="IPR002510">
    <property type="entry name" value="Metalloprtase-TldD/E_N"/>
</dbReference>
<reference evidence="5" key="2">
    <citation type="journal article" date="2021" name="PeerJ">
        <title>Extensive microbial diversity within the chicken gut microbiome revealed by metagenomics and culture.</title>
        <authorList>
            <person name="Gilroy R."/>
            <person name="Ravi A."/>
            <person name="Getino M."/>
            <person name="Pursley I."/>
            <person name="Horton D.L."/>
            <person name="Alikhan N.F."/>
            <person name="Baker D."/>
            <person name="Gharbi K."/>
            <person name="Hall N."/>
            <person name="Watson M."/>
            <person name="Adriaenssens E.M."/>
            <person name="Foster-Nyarko E."/>
            <person name="Jarju S."/>
            <person name="Secka A."/>
            <person name="Antonio M."/>
            <person name="Oren A."/>
            <person name="Chaudhuri R.R."/>
            <person name="La Ragione R."/>
            <person name="Hildebrand F."/>
            <person name="Pallen M.J."/>
        </authorList>
    </citation>
    <scope>NUCLEOTIDE SEQUENCE</scope>
    <source>
        <strain evidence="5">ChiHecec2B26-709</strain>
    </source>
</reference>
<reference evidence="5" key="1">
    <citation type="submission" date="2020-10" db="EMBL/GenBank/DDBJ databases">
        <authorList>
            <person name="Gilroy R."/>
        </authorList>
    </citation>
    <scope>NUCLEOTIDE SEQUENCE</scope>
    <source>
        <strain evidence="5">ChiHecec2B26-709</strain>
    </source>
</reference>
<evidence type="ECO:0000259" key="2">
    <source>
        <dbReference type="Pfam" id="PF01523"/>
    </source>
</evidence>